<dbReference type="SUPFAM" id="SSF54928">
    <property type="entry name" value="RNA-binding domain, RBD"/>
    <property type="match status" value="1"/>
</dbReference>
<evidence type="ECO:0000256" key="10">
    <source>
        <dbReference type="PROSITE-ProRule" id="PRU00176"/>
    </source>
</evidence>
<dbReference type="Proteomes" id="UP001459277">
    <property type="component" value="Unassembled WGS sequence"/>
</dbReference>
<keyword evidence="4" id="KW-0747">Spliceosome</keyword>
<comment type="similarity">
    <text evidence="2">Belongs to the RRM U1 A/B'' family.</text>
</comment>
<dbReference type="Gene3D" id="3.30.70.330">
    <property type="match status" value="2"/>
</dbReference>
<evidence type="ECO:0000256" key="9">
    <source>
        <dbReference type="ARBA" id="ARBA00023274"/>
    </source>
</evidence>
<dbReference type="CDD" id="cd12246">
    <property type="entry name" value="RRM1_U1A_like"/>
    <property type="match status" value="1"/>
</dbReference>
<evidence type="ECO:0000256" key="8">
    <source>
        <dbReference type="ARBA" id="ARBA00023242"/>
    </source>
</evidence>
<keyword evidence="6 10" id="KW-0694">RNA-binding</keyword>
<evidence type="ECO:0000259" key="11">
    <source>
        <dbReference type="PROSITE" id="PS50102"/>
    </source>
</evidence>
<proteinExistence type="inferred from homology"/>
<dbReference type="InterPro" id="IPR012677">
    <property type="entry name" value="Nucleotide-bd_a/b_plait_sf"/>
</dbReference>
<dbReference type="InterPro" id="IPR035979">
    <property type="entry name" value="RBD_domain_sf"/>
</dbReference>
<keyword evidence="3" id="KW-0507">mRNA processing</keyword>
<organism evidence="12 13">
    <name type="scientific">Lithocarpus litseifolius</name>
    <dbReference type="NCBI Taxonomy" id="425828"/>
    <lineage>
        <taxon>Eukaryota</taxon>
        <taxon>Viridiplantae</taxon>
        <taxon>Streptophyta</taxon>
        <taxon>Embryophyta</taxon>
        <taxon>Tracheophyta</taxon>
        <taxon>Spermatophyta</taxon>
        <taxon>Magnoliopsida</taxon>
        <taxon>eudicotyledons</taxon>
        <taxon>Gunneridae</taxon>
        <taxon>Pentapetalae</taxon>
        <taxon>rosids</taxon>
        <taxon>fabids</taxon>
        <taxon>Fagales</taxon>
        <taxon>Fagaceae</taxon>
        <taxon>Lithocarpus</taxon>
    </lineage>
</organism>
<comment type="caution">
    <text evidence="12">The sequence shown here is derived from an EMBL/GenBank/DDBJ whole genome shotgun (WGS) entry which is preliminary data.</text>
</comment>
<dbReference type="SMART" id="SM00360">
    <property type="entry name" value="RRM"/>
    <property type="match status" value="2"/>
</dbReference>
<evidence type="ECO:0000256" key="1">
    <source>
        <dbReference type="ARBA" id="ARBA00004123"/>
    </source>
</evidence>
<keyword evidence="9" id="KW-0687">Ribonucleoprotein</keyword>
<dbReference type="InterPro" id="IPR000504">
    <property type="entry name" value="RRM_dom"/>
</dbReference>
<name>A0AAW2DK95_9ROSI</name>
<feature type="domain" description="RRM" evidence="11">
    <location>
        <begin position="261"/>
        <end position="335"/>
    </location>
</feature>
<evidence type="ECO:0000313" key="13">
    <source>
        <dbReference type="Proteomes" id="UP001459277"/>
    </source>
</evidence>
<reference evidence="12 13" key="1">
    <citation type="submission" date="2024-01" db="EMBL/GenBank/DDBJ databases">
        <title>A telomere-to-telomere, gap-free genome of sweet tea (Lithocarpus litseifolius).</title>
        <authorList>
            <person name="Zhou J."/>
        </authorList>
    </citation>
    <scope>NUCLEOTIDE SEQUENCE [LARGE SCALE GENOMIC DNA]</scope>
    <source>
        <strain evidence="12">Zhou-2022a</strain>
        <tissue evidence="12">Leaf</tissue>
    </source>
</reference>
<feature type="domain" description="RRM" evidence="11">
    <location>
        <begin position="133"/>
        <end position="212"/>
    </location>
</feature>
<dbReference type="AlphaFoldDB" id="A0AAW2DK95"/>
<sequence length="335" mass="38909">MRLEIKSFGYKERKRQEKEIAGEKLDGLVLEANANSGGSGLESTMVTNLWVWREKLQREALVEALKPCWYRHPLVPCQYHRPSVYHPYSQLWVYCQYWFFSSLSLSIGLDSLLCLNEMHRPCFLGTYLLAPSQTIYIKNLNEKVKKEELKRSLYALFSQYGRILDVVALKMPKLRGQAWVVFTKITAASNAVRQMQNFPFYDKPMRIQYAKTKSDCIAKEDGSYDKKKKQEEKAEQNSFGIFYSANLLYSFIPPRELKCTRSSGSNNLPHEATSMMLEMLFQQYPGFREVRMIEAKPGIAFVEFEDDQQSSMAMQTFQGFKITLQNPMTISFAKK</sequence>
<dbReference type="PROSITE" id="PS50102">
    <property type="entry name" value="RRM"/>
    <property type="match status" value="2"/>
</dbReference>
<dbReference type="Pfam" id="PF00076">
    <property type="entry name" value="RRM_1"/>
    <property type="match status" value="2"/>
</dbReference>
<dbReference type="GO" id="GO:0006397">
    <property type="term" value="P:mRNA processing"/>
    <property type="evidence" value="ECO:0007669"/>
    <property type="project" value="UniProtKB-KW"/>
</dbReference>
<keyword evidence="7" id="KW-0508">mRNA splicing</keyword>
<keyword evidence="5" id="KW-0677">Repeat</keyword>
<protein>
    <recommendedName>
        <fullName evidence="11">RRM domain-containing protein</fullName>
    </recommendedName>
</protein>
<dbReference type="CDD" id="cd12247">
    <property type="entry name" value="RRM2_U1A_like"/>
    <property type="match status" value="1"/>
</dbReference>
<evidence type="ECO:0000256" key="4">
    <source>
        <dbReference type="ARBA" id="ARBA00022728"/>
    </source>
</evidence>
<dbReference type="GO" id="GO:0003723">
    <property type="term" value="F:RNA binding"/>
    <property type="evidence" value="ECO:0007669"/>
    <property type="project" value="UniProtKB-UniRule"/>
</dbReference>
<dbReference type="GO" id="GO:0030532">
    <property type="term" value="C:small nuclear ribonucleoprotein complex"/>
    <property type="evidence" value="ECO:0007669"/>
    <property type="project" value="UniProtKB-ARBA"/>
</dbReference>
<dbReference type="EMBL" id="JAZDWU010000003">
    <property type="protein sequence ID" value="KAL0009595.1"/>
    <property type="molecule type" value="Genomic_DNA"/>
</dbReference>
<keyword evidence="13" id="KW-1185">Reference proteome</keyword>
<gene>
    <name evidence="12" type="ORF">SO802_011097</name>
</gene>
<dbReference type="GO" id="GO:0008380">
    <property type="term" value="P:RNA splicing"/>
    <property type="evidence" value="ECO:0007669"/>
    <property type="project" value="UniProtKB-KW"/>
</dbReference>
<dbReference type="GO" id="GO:0005681">
    <property type="term" value="C:spliceosomal complex"/>
    <property type="evidence" value="ECO:0007669"/>
    <property type="project" value="UniProtKB-KW"/>
</dbReference>
<accession>A0AAW2DK95</accession>
<dbReference type="PANTHER" id="PTHR10501">
    <property type="entry name" value="U1 SMALL NUCLEAR RIBONUCLEOPROTEIN A/U2 SMALL NUCLEAR RIBONUCLEOPROTEIN B"/>
    <property type="match status" value="1"/>
</dbReference>
<keyword evidence="8" id="KW-0539">Nucleus</keyword>
<evidence type="ECO:0000256" key="3">
    <source>
        <dbReference type="ARBA" id="ARBA00022664"/>
    </source>
</evidence>
<dbReference type="FunFam" id="3.30.70.330:FF:000029">
    <property type="entry name" value="U2 small nuclear ribonucleoprotein B"/>
    <property type="match status" value="1"/>
</dbReference>
<dbReference type="FunFam" id="3.30.70.330:FF:000039">
    <property type="entry name" value="U1 small nuclear ribonucleoprotein A"/>
    <property type="match status" value="1"/>
</dbReference>
<evidence type="ECO:0000313" key="12">
    <source>
        <dbReference type="EMBL" id="KAL0009595.1"/>
    </source>
</evidence>
<evidence type="ECO:0000256" key="2">
    <source>
        <dbReference type="ARBA" id="ARBA00007243"/>
    </source>
</evidence>
<evidence type="ECO:0000256" key="5">
    <source>
        <dbReference type="ARBA" id="ARBA00022737"/>
    </source>
</evidence>
<evidence type="ECO:0000256" key="7">
    <source>
        <dbReference type="ARBA" id="ARBA00023187"/>
    </source>
</evidence>
<evidence type="ECO:0000256" key="6">
    <source>
        <dbReference type="ARBA" id="ARBA00022884"/>
    </source>
</evidence>
<comment type="subcellular location">
    <subcellularLocation>
        <location evidence="1">Nucleus</location>
    </subcellularLocation>
</comment>